<dbReference type="AlphaFoldDB" id="A0A3D9VH44"/>
<reference evidence="2 3" key="1">
    <citation type="submission" date="2018-08" db="EMBL/GenBank/DDBJ databases">
        <title>Sequencing the genomes of 1000 actinobacteria strains.</title>
        <authorList>
            <person name="Klenk H.-P."/>
        </authorList>
    </citation>
    <scope>NUCLEOTIDE SEQUENCE [LARGE SCALE GENOMIC DNA]</scope>
    <source>
        <strain evidence="2 3">DSM 22891</strain>
    </source>
</reference>
<gene>
    <name evidence="2" type="ORF">DFJ64_2948</name>
</gene>
<dbReference type="GO" id="GO:0008654">
    <property type="term" value="P:phospholipid biosynthetic process"/>
    <property type="evidence" value="ECO:0007669"/>
    <property type="project" value="InterPro"/>
</dbReference>
<keyword evidence="1" id="KW-0472">Membrane</keyword>
<keyword evidence="3" id="KW-1185">Reference proteome</keyword>
<feature type="transmembrane region" description="Helical" evidence="1">
    <location>
        <begin position="70"/>
        <end position="91"/>
    </location>
</feature>
<evidence type="ECO:0000256" key="1">
    <source>
        <dbReference type="SAM" id="Phobius"/>
    </source>
</evidence>
<organism evidence="2 3">
    <name type="scientific">Thermasporomyces composti</name>
    <dbReference type="NCBI Taxonomy" id="696763"/>
    <lineage>
        <taxon>Bacteria</taxon>
        <taxon>Bacillati</taxon>
        <taxon>Actinomycetota</taxon>
        <taxon>Actinomycetes</taxon>
        <taxon>Propionibacteriales</taxon>
        <taxon>Nocardioidaceae</taxon>
        <taxon>Thermasporomyces</taxon>
    </lineage>
</organism>
<dbReference type="InterPro" id="IPR000462">
    <property type="entry name" value="CDP-OH_P_trans"/>
</dbReference>
<dbReference type="RefSeq" id="WP_115850954.1">
    <property type="nucleotide sequence ID" value="NZ_QTUC01000001.1"/>
</dbReference>
<name>A0A3D9VH44_THECX</name>
<sequence>MSTLPSIAELRAKVHPPGLLERRSGEHWAGRLYMRRLSPYATRVFLALGLSPNQLTGLMILAGLAAGVALLWPGLPGAILAALLVQLYLLLDCSDGELARWTGQTSVTGVYLDRVGHYFSEAALLVGLGFRAASGEPTGYAVLGLAAALGAILIKAETDLVDVARARSGRAAVTEEDAEPRAPTLARLRRIGLVLRFYRLILAIELSLVVVAAAVVDAFRGDLAATRVLVVATAVVAGVQVVLHLVSVLASRRLA</sequence>
<dbReference type="Pfam" id="PF01066">
    <property type="entry name" value="CDP-OH_P_transf"/>
    <property type="match status" value="1"/>
</dbReference>
<proteinExistence type="predicted"/>
<feature type="transmembrane region" description="Helical" evidence="1">
    <location>
        <begin position="44"/>
        <end position="64"/>
    </location>
</feature>
<dbReference type="OrthoDB" id="7857679at2"/>
<dbReference type="Gene3D" id="1.20.120.1760">
    <property type="match status" value="1"/>
</dbReference>
<comment type="caution">
    <text evidence="2">The sequence shown here is derived from an EMBL/GenBank/DDBJ whole genome shotgun (WGS) entry which is preliminary data.</text>
</comment>
<evidence type="ECO:0000313" key="3">
    <source>
        <dbReference type="Proteomes" id="UP000256485"/>
    </source>
</evidence>
<dbReference type="InterPro" id="IPR043130">
    <property type="entry name" value="CDP-OH_PTrfase_TM_dom"/>
</dbReference>
<feature type="transmembrane region" description="Helical" evidence="1">
    <location>
        <begin position="197"/>
        <end position="216"/>
    </location>
</feature>
<protein>
    <submittedName>
        <fullName evidence="2">Phosphatidylglycerophosphate synthase</fullName>
    </submittedName>
</protein>
<dbReference type="Proteomes" id="UP000256485">
    <property type="component" value="Unassembled WGS sequence"/>
</dbReference>
<keyword evidence="1" id="KW-0812">Transmembrane</keyword>
<dbReference type="GO" id="GO:0016780">
    <property type="term" value="F:phosphotransferase activity, for other substituted phosphate groups"/>
    <property type="evidence" value="ECO:0007669"/>
    <property type="project" value="InterPro"/>
</dbReference>
<dbReference type="GO" id="GO:0016020">
    <property type="term" value="C:membrane"/>
    <property type="evidence" value="ECO:0007669"/>
    <property type="project" value="InterPro"/>
</dbReference>
<dbReference type="EMBL" id="QTUC01000001">
    <property type="protein sequence ID" value="REF37504.1"/>
    <property type="molecule type" value="Genomic_DNA"/>
</dbReference>
<accession>A0A3D9VH44</accession>
<evidence type="ECO:0000313" key="2">
    <source>
        <dbReference type="EMBL" id="REF37504.1"/>
    </source>
</evidence>
<keyword evidence="1" id="KW-1133">Transmembrane helix</keyword>
<feature type="transmembrane region" description="Helical" evidence="1">
    <location>
        <begin position="228"/>
        <end position="250"/>
    </location>
</feature>